<dbReference type="RefSeq" id="WP_072638306.1">
    <property type="nucleotide sequence ID" value="NZ_CP018228.1"/>
</dbReference>
<sequence length="94" mass="10928">MAQNAHKDDTLKIRVDRPTFELMETARNYLHLDKSKFIRESIREKAEAVIAEHGRTRFTAEDWEGFFAAFDEPAKPTERMVNAVRKYRDIVGGS</sequence>
<gene>
    <name evidence="3" type="ORF">BMW22_07885</name>
    <name evidence="4" type="ORF">HFO42_21430</name>
</gene>
<dbReference type="SUPFAM" id="SSF47598">
    <property type="entry name" value="Ribbon-helix-helix"/>
    <property type="match status" value="1"/>
</dbReference>
<accession>A0A1L3Z7H8</accession>
<dbReference type="PANTHER" id="PTHR35401">
    <property type="entry name" value="COPG FAMILY HELIX-TURN-HELIX PROTEIN-RELATED-RELATED"/>
    <property type="match status" value="1"/>
</dbReference>
<protein>
    <submittedName>
        <fullName evidence="4">DUF1778 domain-containing protein</fullName>
    </submittedName>
</protein>
<name>A0A1L3Z7H8_RHILE</name>
<dbReference type="InterPro" id="IPR010985">
    <property type="entry name" value="Ribbon_hlx_hlx"/>
</dbReference>
<dbReference type="Proteomes" id="UP000183050">
    <property type="component" value="Chromosome"/>
</dbReference>
<comment type="similarity">
    <text evidence="2">Belongs to the TacA antitoxin family.</text>
</comment>
<reference evidence="4" key="2">
    <citation type="submission" date="2020-04" db="EMBL/GenBank/DDBJ databases">
        <title>Global-level population genomics supports evidence of horizontal gene transfer on evolution of Rhizobia in Lentils.</title>
        <authorList>
            <person name="Gai Y."/>
            <person name="Cook D."/>
            <person name="Riely B."/>
        </authorList>
    </citation>
    <scope>NUCLEOTIDE SEQUENCE</scope>
    <source>
        <strain evidence="4">Derici101B</strain>
    </source>
</reference>
<reference evidence="3 5" key="1">
    <citation type="submission" date="2016-11" db="EMBL/GenBank/DDBJ databases">
        <title>Rhizobium leguminosarum bv. viciae strain Vaf12 isolated from Vavilovia formosa root nodules from Russia, Dagestan.</title>
        <authorList>
            <person name="Kimeklis A."/>
        </authorList>
    </citation>
    <scope>NUCLEOTIDE SEQUENCE [LARGE SCALE GENOMIC DNA]</scope>
    <source>
        <strain evidence="3 5">Vaf-108</strain>
    </source>
</reference>
<evidence type="ECO:0000313" key="3">
    <source>
        <dbReference type="EMBL" id="API51552.1"/>
    </source>
</evidence>
<dbReference type="Proteomes" id="UP000825699">
    <property type="component" value="Unassembled WGS sequence"/>
</dbReference>
<keyword evidence="1" id="KW-1277">Toxin-antitoxin system</keyword>
<dbReference type="Gene3D" id="1.20.5.780">
    <property type="entry name" value="Single helix bin"/>
    <property type="match status" value="1"/>
</dbReference>
<dbReference type="Pfam" id="PF08681">
    <property type="entry name" value="TacA1"/>
    <property type="match status" value="1"/>
</dbReference>
<dbReference type="EMBL" id="JAAXEP010000011">
    <property type="protein sequence ID" value="MBY5630653.1"/>
    <property type="molecule type" value="Genomic_DNA"/>
</dbReference>
<evidence type="ECO:0000313" key="4">
    <source>
        <dbReference type="EMBL" id="MBY5630653.1"/>
    </source>
</evidence>
<dbReference type="PANTHER" id="PTHR35401:SF2">
    <property type="entry name" value="ABC-TYPE TRANSPORT SYSTEM"/>
    <property type="match status" value="1"/>
</dbReference>
<proteinExistence type="inferred from homology"/>
<dbReference type="AlphaFoldDB" id="A0A1L3Z7H8"/>
<dbReference type="EMBL" id="CP018228">
    <property type="protein sequence ID" value="API51552.1"/>
    <property type="molecule type" value="Genomic_DNA"/>
</dbReference>
<dbReference type="InterPro" id="IPR014795">
    <property type="entry name" value="TacA_1-like"/>
</dbReference>
<evidence type="ECO:0000256" key="2">
    <source>
        <dbReference type="ARBA" id="ARBA00049988"/>
    </source>
</evidence>
<evidence type="ECO:0000313" key="5">
    <source>
        <dbReference type="Proteomes" id="UP000183050"/>
    </source>
</evidence>
<organism evidence="3 5">
    <name type="scientific">Rhizobium leguminosarum</name>
    <dbReference type="NCBI Taxonomy" id="384"/>
    <lineage>
        <taxon>Bacteria</taxon>
        <taxon>Pseudomonadati</taxon>
        <taxon>Pseudomonadota</taxon>
        <taxon>Alphaproteobacteria</taxon>
        <taxon>Hyphomicrobiales</taxon>
        <taxon>Rhizobiaceae</taxon>
        <taxon>Rhizobium/Agrobacterium group</taxon>
        <taxon>Rhizobium</taxon>
    </lineage>
</organism>
<evidence type="ECO:0000256" key="1">
    <source>
        <dbReference type="ARBA" id="ARBA00022649"/>
    </source>
</evidence>
<dbReference type="GO" id="GO:0006355">
    <property type="term" value="P:regulation of DNA-templated transcription"/>
    <property type="evidence" value="ECO:0007669"/>
    <property type="project" value="InterPro"/>
</dbReference>